<dbReference type="Proteomes" id="UP000252586">
    <property type="component" value="Unassembled WGS sequence"/>
</dbReference>
<dbReference type="EMBL" id="QNRE01000001">
    <property type="protein sequence ID" value="RBO96925.1"/>
    <property type="molecule type" value="Genomic_DNA"/>
</dbReference>
<reference evidence="1 2" key="1">
    <citation type="submission" date="2018-06" db="EMBL/GenBank/DDBJ databases">
        <title>Genomic Encyclopedia of Type Strains, Phase IV (KMG-IV): sequencing the most valuable type-strain genomes for metagenomic binning, comparative biology and taxonomic classification.</title>
        <authorList>
            <person name="Goeker M."/>
        </authorList>
    </citation>
    <scope>NUCLEOTIDE SEQUENCE [LARGE SCALE GENOMIC DNA]</scope>
    <source>
        <strain evidence="1 2">DSM 44599</strain>
    </source>
</reference>
<keyword evidence="2" id="KW-1185">Reference proteome</keyword>
<accession>A0A366E486</accession>
<evidence type="ECO:0000313" key="2">
    <source>
        <dbReference type="Proteomes" id="UP000252586"/>
    </source>
</evidence>
<protein>
    <submittedName>
        <fullName evidence="1">Uncharacterized protein</fullName>
    </submittedName>
</protein>
<proteinExistence type="predicted"/>
<sequence length="135" mass="14413">MAGPRDALNESAESALRRCGSDPVALAGDAAFATAWRRADPSMRAAVLVDLAWRHRHRHVPEVTAAGEIGGVDAPTYARLLRLHAAEFYGSDRPDELSHGMVGGLARMLTWHPDDLELSPATVLLVLSARPAAVA</sequence>
<gene>
    <name evidence="1" type="ORF">DFR74_101944</name>
</gene>
<dbReference type="AlphaFoldDB" id="A0A366E486"/>
<organism evidence="1 2">
    <name type="scientific">Nocardia puris</name>
    <dbReference type="NCBI Taxonomy" id="208602"/>
    <lineage>
        <taxon>Bacteria</taxon>
        <taxon>Bacillati</taxon>
        <taxon>Actinomycetota</taxon>
        <taxon>Actinomycetes</taxon>
        <taxon>Mycobacteriales</taxon>
        <taxon>Nocardiaceae</taxon>
        <taxon>Nocardia</taxon>
    </lineage>
</organism>
<evidence type="ECO:0000313" key="1">
    <source>
        <dbReference type="EMBL" id="RBO96925.1"/>
    </source>
</evidence>
<dbReference type="RefSeq" id="WP_067510376.1">
    <property type="nucleotide sequence ID" value="NZ_CP107943.1"/>
</dbReference>
<comment type="caution">
    <text evidence="1">The sequence shown here is derived from an EMBL/GenBank/DDBJ whole genome shotgun (WGS) entry which is preliminary data.</text>
</comment>
<name>A0A366E486_9NOCA</name>